<evidence type="ECO:0008006" key="4">
    <source>
        <dbReference type="Google" id="ProtNLM"/>
    </source>
</evidence>
<keyword evidence="1" id="KW-0812">Transmembrane</keyword>
<comment type="caution">
    <text evidence="2">The sequence shown here is derived from an EMBL/GenBank/DDBJ whole genome shotgun (WGS) entry which is preliminary data.</text>
</comment>
<reference evidence="2" key="1">
    <citation type="journal article" date="2021" name="Proc. Natl. Acad. Sci. U.S.A.">
        <title>Three genomes in the algal genus Volvox reveal the fate of a haploid sex-determining region after a transition to homothallism.</title>
        <authorList>
            <person name="Yamamoto K."/>
            <person name="Hamaji T."/>
            <person name="Kawai-Toyooka H."/>
            <person name="Matsuzaki R."/>
            <person name="Takahashi F."/>
            <person name="Nishimura Y."/>
            <person name="Kawachi M."/>
            <person name="Noguchi H."/>
            <person name="Minakuchi Y."/>
            <person name="Umen J.G."/>
            <person name="Toyoda A."/>
            <person name="Nozaki H."/>
        </authorList>
    </citation>
    <scope>NUCLEOTIDE SEQUENCE</scope>
    <source>
        <strain evidence="2">NIES-3780</strain>
    </source>
</reference>
<dbReference type="GO" id="GO:0016020">
    <property type="term" value="C:membrane"/>
    <property type="evidence" value="ECO:0007669"/>
    <property type="project" value="UniProtKB-SubCell"/>
</dbReference>
<protein>
    <recommendedName>
        <fullName evidence="4">Transmembrane protein 218</fullName>
    </recommendedName>
</protein>
<organism evidence="2 3">
    <name type="scientific">Volvox africanus</name>
    <dbReference type="NCBI Taxonomy" id="51714"/>
    <lineage>
        <taxon>Eukaryota</taxon>
        <taxon>Viridiplantae</taxon>
        <taxon>Chlorophyta</taxon>
        <taxon>core chlorophytes</taxon>
        <taxon>Chlorophyceae</taxon>
        <taxon>CS clade</taxon>
        <taxon>Chlamydomonadales</taxon>
        <taxon>Volvocaceae</taxon>
        <taxon>Volvox</taxon>
    </lineage>
</organism>
<sequence length="156" mass="16852">MVAELSMHHEDWLAIGIDSSEQQVFGVGAQLSHGRTLMAQRVAGVGVGVFLLFFFLALSLLLCLLGSRTKIRWIIYAASTLMFGIVAVVLLASPKGQKSTKPPEGYDLTIVPLIIIMAILVVGVLLGAVGMLVFAVLPATYARPLSYHMDILEQRS</sequence>
<proteinExistence type="predicted"/>
<dbReference type="AlphaFoldDB" id="A0A8J4B9P7"/>
<dbReference type="EMBL" id="BNCO01000017">
    <property type="protein sequence ID" value="GIL54249.1"/>
    <property type="molecule type" value="Genomic_DNA"/>
</dbReference>
<keyword evidence="3" id="KW-1185">Reference proteome</keyword>
<accession>A0A8J4B9P7</accession>
<name>A0A8J4B9P7_9CHLO</name>
<keyword evidence="1" id="KW-0472">Membrane</keyword>
<evidence type="ECO:0000256" key="1">
    <source>
        <dbReference type="SAM" id="Phobius"/>
    </source>
</evidence>
<dbReference type="Proteomes" id="UP000747399">
    <property type="component" value="Unassembled WGS sequence"/>
</dbReference>
<feature type="transmembrane region" description="Helical" evidence="1">
    <location>
        <begin position="73"/>
        <end position="93"/>
    </location>
</feature>
<gene>
    <name evidence="2" type="ORF">Vafri_9825</name>
</gene>
<evidence type="ECO:0000313" key="3">
    <source>
        <dbReference type="Proteomes" id="UP000747399"/>
    </source>
</evidence>
<dbReference type="InterPro" id="IPR026771">
    <property type="entry name" value="Tmem218"/>
</dbReference>
<dbReference type="PANTHER" id="PTHR31622:SF1">
    <property type="entry name" value="TRANSMEMBRANE PROTEIN 218"/>
    <property type="match status" value="1"/>
</dbReference>
<feature type="transmembrane region" description="Helical" evidence="1">
    <location>
        <begin position="113"/>
        <end position="137"/>
    </location>
</feature>
<dbReference type="GO" id="GO:0005929">
    <property type="term" value="C:cilium"/>
    <property type="evidence" value="ECO:0007669"/>
    <property type="project" value="UniProtKB-SubCell"/>
</dbReference>
<keyword evidence="1" id="KW-1133">Transmembrane helix</keyword>
<dbReference type="PANTHER" id="PTHR31622">
    <property type="entry name" value="TRANSMEMBRANE PROTEIN 218"/>
    <property type="match status" value="1"/>
</dbReference>
<feature type="transmembrane region" description="Helical" evidence="1">
    <location>
        <begin position="42"/>
        <end position="66"/>
    </location>
</feature>
<evidence type="ECO:0000313" key="2">
    <source>
        <dbReference type="EMBL" id="GIL54249.1"/>
    </source>
</evidence>